<dbReference type="EMBL" id="NBYN01000006">
    <property type="protein sequence ID" value="OSO96986.1"/>
    <property type="molecule type" value="Genomic_DNA"/>
</dbReference>
<sequence length="205" mass="22165">MKLSTTVLVTSLALTGTLIQFGVQAKPPTETYNGTKFTCVSQGNGNWATVGQRPGGGPITVITWTKEGSKYFGDNYTAQNRCRMVTPKFNRAVKQNGGRLKNVALIKGIVNNETVICVASTRSRTGCNAENFLFTLKPENSQKANEILAQLTGIGKLGSSAGVIRETTGRLRIELSEVLDHNLDPQPQHSDKITPPADSNRGFKL</sequence>
<gene>
    <name evidence="3" type="ORF">B7O87_01660</name>
</gene>
<keyword evidence="2" id="KW-0732">Signal</keyword>
<evidence type="ECO:0000313" key="3">
    <source>
        <dbReference type="EMBL" id="OSO96986.1"/>
    </source>
</evidence>
<protein>
    <submittedName>
        <fullName evidence="3">Uncharacterized protein</fullName>
    </submittedName>
</protein>
<proteinExistence type="predicted"/>
<dbReference type="Proteomes" id="UP000192997">
    <property type="component" value="Unassembled WGS sequence"/>
</dbReference>
<organism evidence="3 4">
    <name type="scientific">Cylindrospermopsis raciborskii CENA303</name>
    <dbReference type="NCBI Taxonomy" id="1170769"/>
    <lineage>
        <taxon>Bacteria</taxon>
        <taxon>Bacillati</taxon>
        <taxon>Cyanobacteriota</taxon>
        <taxon>Cyanophyceae</taxon>
        <taxon>Nostocales</taxon>
        <taxon>Aphanizomenonaceae</taxon>
        <taxon>Cylindrospermopsis</taxon>
    </lineage>
</organism>
<dbReference type="Pfam" id="PF14218">
    <property type="entry name" value="COP23"/>
    <property type="match status" value="1"/>
</dbReference>
<evidence type="ECO:0000256" key="2">
    <source>
        <dbReference type="SAM" id="SignalP"/>
    </source>
</evidence>
<evidence type="ECO:0000313" key="4">
    <source>
        <dbReference type="Proteomes" id="UP000192997"/>
    </source>
</evidence>
<feature type="chain" id="PRO_5010885494" evidence="2">
    <location>
        <begin position="26"/>
        <end position="205"/>
    </location>
</feature>
<comment type="caution">
    <text evidence="3">The sequence shown here is derived from an EMBL/GenBank/DDBJ whole genome shotgun (WGS) entry which is preliminary data.</text>
</comment>
<dbReference type="InterPro" id="IPR025478">
    <property type="entry name" value="COP23"/>
</dbReference>
<name>A0A1X4GIH0_9CYAN</name>
<reference evidence="4" key="1">
    <citation type="submission" date="2017-04" db="EMBL/GenBank/DDBJ databases">
        <authorList>
            <person name="Abreu V.A."/>
            <person name="Popin R.V."/>
            <person name="Rigonato J."/>
            <person name="Andreote A.P."/>
            <person name="Schaker P.C."/>
            <person name="Hoff-Risseti C."/>
            <person name="Alvarenga D.O."/>
            <person name="Varani A.M."/>
            <person name="Fiore M.F."/>
        </authorList>
    </citation>
    <scope>NUCLEOTIDE SEQUENCE [LARGE SCALE GENOMIC DNA]</scope>
    <source>
        <strain evidence="4">CENA303</strain>
    </source>
</reference>
<evidence type="ECO:0000256" key="1">
    <source>
        <dbReference type="SAM" id="MobiDB-lite"/>
    </source>
</evidence>
<dbReference type="AlphaFoldDB" id="A0A1X4GIH0"/>
<feature type="region of interest" description="Disordered" evidence="1">
    <location>
        <begin position="180"/>
        <end position="205"/>
    </location>
</feature>
<accession>A0A1X4GIH0</accession>
<feature type="signal peptide" evidence="2">
    <location>
        <begin position="1"/>
        <end position="25"/>
    </location>
</feature>